<organism evidence="1 2">
    <name type="scientific">Stichopus japonicus</name>
    <name type="common">Sea cucumber</name>
    <dbReference type="NCBI Taxonomy" id="307972"/>
    <lineage>
        <taxon>Eukaryota</taxon>
        <taxon>Metazoa</taxon>
        <taxon>Echinodermata</taxon>
        <taxon>Eleutherozoa</taxon>
        <taxon>Echinozoa</taxon>
        <taxon>Holothuroidea</taxon>
        <taxon>Aspidochirotacea</taxon>
        <taxon>Aspidochirotida</taxon>
        <taxon>Stichopodidae</taxon>
        <taxon>Apostichopus</taxon>
    </lineage>
</organism>
<keyword evidence="1" id="KW-0808">Transferase</keyword>
<dbReference type="Proteomes" id="UP000230750">
    <property type="component" value="Unassembled WGS sequence"/>
</dbReference>
<name>A0A2G8JEJ4_STIJA</name>
<keyword evidence="1" id="KW-0548">Nucleotidyltransferase</keyword>
<dbReference type="PANTHER" id="PTHR47510">
    <property type="entry name" value="REVERSE TRANSCRIPTASE DOMAIN-CONTAINING PROTEIN"/>
    <property type="match status" value="1"/>
</dbReference>
<dbReference type="GO" id="GO:0003964">
    <property type="term" value="F:RNA-directed DNA polymerase activity"/>
    <property type="evidence" value="ECO:0007669"/>
    <property type="project" value="UniProtKB-KW"/>
</dbReference>
<accession>A0A2G8JEJ4</accession>
<gene>
    <name evidence="1" type="ORF">BSL78_29008</name>
</gene>
<evidence type="ECO:0000313" key="1">
    <source>
        <dbReference type="EMBL" id="PIK34166.1"/>
    </source>
</evidence>
<comment type="caution">
    <text evidence="1">The sequence shown here is derived from an EMBL/GenBank/DDBJ whole genome shotgun (WGS) entry which is preliminary data.</text>
</comment>
<reference evidence="1 2" key="1">
    <citation type="journal article" date="2017" name="PLoS Biol.">
        <title>The sea cucumber genome provides insights into morphological evolution and visceral regeneration.</title>
        <authorList>
            <person name="Zhang X."/>
            <person name="Sun L."/>
            <person name="Yuan J."/>
            <person name="Sun Y."/>
            <person name="Gao Y."/>
            <person name="Zhang L."/>
            <person name="Li S."/>
            <person name="Dai H."/>
            <person name="Hamel J.F."/>
            <person name="Liu C."/>
            <person name="Yu Y."/>
            <person name="Liu S."/>
            <person name="Lin W."/>
            <person name="Guo K."/>
            <person name="Jin S."/>
            <person name="Xu P."/>
            <person name="Storey K.B."/>
            <person name="Huan P."/>
            <person name="Zhang T."/>
            <person name="Zhou Y."/>
            <person name="Zhang J."/>
            <person name="Lin C."/>
            <person name="Li X."/>
            <person name="Xing L."/>
            <person name="Huo D."/>
            <person name="Sun M."/>
            <person name="Wang L."/>
            <person name="Mercier A."/>
            <person name="Li F."/>
            <person name="Yang H."/>
            <person name="Xiang J."/>
        </authorList>
    </citation>
    <scope>NUCLEOTIDE SEQUENCE [LARGE SCALE GENOMIC DNA]</scope>
    <source>
        <strain evidence="1">Shaxun</strain>
        <tissue evidence="1">Muscle</tissue>
    </source>
</reference>
<keyword evidence="1" id="KW-0695">RNA-directed DNA polymerase</keyword>
<dbReference type="STRING" id="307972.A0A2G8JEJ4"/>
<dbReference type="PANTHER" id="PTHR47510:SF3">
    <property type="entry name" value="ENDO_EXONUCLEASE_PHOSPHATASE DOMAIN-CONTAINING PROTEIN"/>
    <property type="match status" value="1"/>
</dbReference>
<protein>
    <submittedName>
        <fullName evidence="1">Putative RNA-directed DNA polymerase from mobile element jockey-like</fullName>
    </submittedName>
</protein>
<keyword evidence="2" id="KW-1185">Reference proteome</keyword>
<dbReference type="AlphaFoldDB" id="A0A2G8JEJ4"/>
<dbReference type="EMBL" id="MRZV01002261">
    <property type="protein sequence ID" value="PIK34166.1"/>
    <property type="molecule type" value="Genomic_DNA"/>
</dbReference>
<proteinExistence type="predicted"/>
<evidence type="ECO:0000313" key="2">
    <source>
        <dbReference type="Proteomes" id="UP000230750"/>
    </source>
</evidence>
<sequence>MSKMLTCPFNYPNSKSRSQLVNLVPRYRPKIQREKPRTIAVKQWNNASIDHLRAELDSTDWDIFVEASADVHELTQTISDYISFCVENTIPSKQVKIFPNNKPWITKRVKVPHLWKQSRIAPVSKRPVISCMNDLRPIALMAVPMKACERLFLNHFKPLVTPFSDPLQFAYKASRSCEDAILVLLHGYILT</sequence>
<dbReference type="OrthoDB" id="10037236at2759"/>